<evidence type="ECO:0000313" key="3">
    <source>
        <dbReference type="Proteomes" id="UP000693970"/>
    </source>
</evidence>
<dbReference type="EMBL" id="JAGRRH010000007">
    <property type="protein sequence ID" value="KAG7366977.1"/>
    <property type="molecule type" value="Genomic_DNA"/>
</dbReference>
<sequence>MILLLVHLGVVALEFGNVTSRIEAFSFSTTPSFGRLVYGTHPIQKLPFHQPTVLFSSSREKDSTDVFSASPAIEASKDGYHLSAQLPSFTSPPIRVYIEDTDAYGIIYNSNYLRMFDRALFAASIKQEELQAVLGNNSEWSVLAVGHQKFVSSPVLGSEVVIQGQLVQTLPMESNNDQNSCWSVWNMEMRSPDGTRIYNVVTNVIIASRFSVKDVDTVKDILPISAFEDADKQEVNDNLSTLACHETLSIHRDELDAHSTAEEGSQLPLRNILSYFERGRTNLFGGPSNLRRLKEQDGVLAVVTGVHNLSPVWRKQGDLWRPHAVAPGVEIDLTSAVQVKRKGMIIEFHQTISIPIEGHNVVVAQGQVNLMMVDATTMRPTAKLPPWAKDLLQIPN</sequence>
<keyword evidence="3" id="KW-1185">Reference proteome</keyword>
<feature type="chain" id="PRO_5039887854" evidence="1">
    <location>
        <begin position="25"/>
        <end position="396"/>
    </location>
</feature>
<comment type="caution">
    <text evidence="2">The sequence shown here is derived from an EMBL/GenBank/DDBJ whole genome shotgun (WGS) entry which is preliminary data.</text>
</comment>
<evidence type="ECO:0000313" key="2">
    <source>
        <dbReference type="EMBL" id="KAG7366977.1"/>
    </source>
</evidence>
<name>A0A9K3LRR9_9STRA</name>
<proteinExistence type="predicted"/>
<protein>
    <submittedName>
        <fullName evidence="2">Thioesterase-like superfamily protein</fullName>
    </submittedName>
</protein>
<gene>
    <name evidence="2" type="ORF">IV203_029647</name>
</gene>
<accession>A0A9K3LRR9</accession>
<reference evidence="2" key="1">
    <citation type="journal article" date="2021" name="Sci. Rep.">
        <title>Diploid genomic architecture of Nitzschia inconspicua, an elite biomass production diatom.</title>
        <authorList>
            <person name="Oliver A."/>
            <person name="Podell S."/>
            <person name="Pinowska A."/>
            <person name="Traller J.C."/>
            <person name="Smith S.R."/>
            <person name="McClure R."/>
            <person name="Beliaev A."/>
            <person name="Bohutskyi P."/>
            <person name="Hill E.A."/>
            <person name="Rabines A."/>
            <person name="Zheng H."/>
            <person name="Allen L.Z."/>
            <person name="Kuo A."/>
            <person name="Grigoriev I.V."/>
            <person name="Allen A.E."/>
            <person name="Hazlebeck D."/>
            <person name="Allen E.E."/>
        </authorList>
    </citation>
    <scope>NUCLEOTIDE SEQUENCE</scope>
    <source>
        <strain evidence="2">Hildebrandi</strain>
    </source>
</reference>
<organism evidence="2 3">
    <name type="scientific">Nitzschia inconspicua</name>
    <dbReference type="NCBI Taxonomy" id="303405"/>
    <lineage>
        <taxon>Eukaryota</taxon>
        <taxon>Sar</taxon>
        <taxon>Stramenopiles</taxon>
        <taxon>Ochrophyta</taxon>
        <taxon>Bacillariophyta</taxon>
        <taxon>Bacillariophyceae</taxon>
        <taxon>Bacillariophycidae</taxon>
        <taxon>Bacillariales</taxon>
        <taxon>Bacillariaceae</taxon>
        <taxon>Nitzschia</taxon>
    </lineage>
</organism>
<reference evidence="2" key="2">
    <citation type="submission" date="2021-04" db="EMBL/GenBank/DDBJ databases">
        <authorList>
            <person name="Podell S."/>
        </authorList>
    </citation>
    <scope>NUCLEOTIDE SEQUENCE</scope>
    <source>
        <strain evidence="2">Hildebrandi</strain>
    </source>
</reference>
<feature type="signal peptide" evidence="1">
    <location>
        <begin position="1"/>
        <end position="24"/>
    </location>
</feature>
<keyword evidence="1" id="KW-0732">Signal</keyword>
<evidence type="ECO:0000256" key="1">
    <source>
        <dbReference type="SAM" id="SignalP"/>
    </source>
</evidence>
<dbReference type="OrthoDB" id="46661at2759"/>
<dbReference type="AlphaFoldDB" id="A0A9K3LRR9"/>
<dbReference type="Proteomes" id="UP000693970">
    <property type="component" value="Unassembled WGS sequence"/>
</dbReference>